<feature type="binding site" evidence="23">
    <location>
        <position position="205"/>
    </location>
    <ligand>
        <name>ATP</name>
        <dbReference type="ChEBI" id="CHEBI:30616"/>
    </ligand>
</feature>
<keyword evidence="11 21" id="KW-0547">Nucleotide-binding</keyword>
<sequence>MSEKFVEGQFSDAEEEDEISCIQNKVKKTSTFDMYSPVQLEEKVANLHITCNKEINIEDSDNDDYYCNNDYDLYEDKNAVIKTSSQRSNTQEAPTKVTNYQPKHKLLTRYSNKINLEKYAGPSLPDHVANVLIENDRRVDKDRIRMKDKSDHATTENVLDSRIKKKLHKLFERGVLAEINGCISTGKEANVYYAKSKNEDEIAIKIYRTSILTFKNREKYIRGEYRFDHVYSLHNPRKMVKIWAEKEFSNLKRLEQGGVRAPRPILYGGHMLLMEFLGSDGWAAPKLKDAILTDSKSRMLYRECIEIMWKMYNKCRLVHADLSEYNILYHNGSVVIIDVSQAVDRDHCNAIEFLRNDCSNITAFFKKHKVGVMSLQALFDFITDPTINENNMDEYLDIRMQEANKENDPQQQIDEAVFKQAYIPQRLTQVVNVERDINLAKSGEDLIYKTLMGLKADLSKPAETPEILAGKHKKDNKDVEEESDTCSSSKGSDNSDSENDSENDSDNKSKFVNSARPRNESPDSKKARKKAVKEQQAEKRKSKVKKHVKKLTDAAAIREKFLTTGCSKLDAILKGGIPCRGVTQIYGAAGTGKTQLALQLCLSVQLPVTAGGFAAGNN</sequence>
<evidence type="ECO:0000256" key="6">
    <source>
        <dbReference type="ARBA" id="ARBA00022490"/>
    </source>
</evidence>
<dbReference type="Gene3D" id="3.30.200.20">
    <property type="entry name" value="Phosphorylase Kinase, domain 1"/>
    <property type="match status" value="1"/>
</dbReference>
<feature type="binding site" evidence="23">
    <location>
        <position position="277"/>
    </location>
    <ligand>
        <name>ATP</name>
        <dbReference type="ChEBI" id="CHEBI:30616"/>
    </ligand>
</feature>
<dbReference type="OrthoDB" id="205248at2759"/>
<evidence type="ECO:0000256" key="24">
    <source>
        <dbReference type="PIRSR" id="PIRSR038147-3"/>
    </source>
</evidence>
<dbReference type="GO" id="GO:0046872">
    <property type="term" value="F:metal ion binding"/>
    <property type="evidence" value="ECO:0007669"/>
    <property type="project" value="UniProtKB-KW"/>
</dbReference>
<evidence type="ECO:0000256" key="8">
    <source>
        <dbReference type="ARBA" id="ARBA00022527"/>
    </source>
</evidence>
<dbReference type="SUPFAM" id="SSF56112">
    <property type="entry name" value="Protein kinase-like (PK-like)"/>
    <property type="match status" value="1"/>
</dbReference>
<gene>
    <name evidence="27" type="ORF">RF55_16957</name>
</gene>
<dbReference type="InterPro" id="IPR017407">
    <property type="entry name" value="Ser/Thr_kinase_Rio1"/>
</dbReference>
<dbReference type="PIRSF" id="PIRSF038147">
    <property type="entry name" value="Ser/Thr_PK_RIO1"/>
    <property type="match status" value="1"/>
</dbReference>
<dbReference type="CDD" id="cd05147">
    <property type="entry name" value="RIO1_euk"/>
    <property type="match status" value="1"/>
</dbReference>
<evidence type="ECO:0000256" key="9">
    <source>
        <dbReference type="ARBA" id="ARBA00022679"/>
    </source>
</evidence>
<accession>A0A0J7K3W8</accession>
<dbReference type="EC" id="2.7.11.1" evidence="4 21"/>
<evidence type="ECO:0000256" key="5">
    <source>
        <dbReference type="ARBA" id="ARBA00016038"/>
    </source>
</evidence>
<comment type="cofactor">
    <cofactor evidence="1 24">
        <name>Mg(2+)</name>
        <dbReference type="ChEBI" id="CHEBI:18420"/>
    </cofactor>
</comment>
<keyword evidence="12 21" id="KW-0418">Kinase</keyword>
<keyword evidence="14 21" id="KW-0067">ATP-binding</keyword>
<evidence type="ECO:0000256" key="19">
    <source>
        <dbReference type="ARBA" id="ARBA00057025"/>
    </source>
</evidence>
<feature type="domain" description="RecA family profile 1" evidence="26">
    <location>
        <begin position="558"/>
        <end position="618"/>
    </location>
</feature>
<dbReference type="GO" id="GO:0005524">
    <property type="term" value="F:ATP binding"/>
    <property type="evidence" value="ECO:0007669"/>
    <property type="project" value="UniProtKB-KW"/>
</dbReference>
<comment type="catalytic activity">
    <reaction evidence="16 21">
        <text>L-threonyl-[protein] + ATP = O-phospho-L-threonyl-[protein] + ADP + H(+)</text>
        <dbReference type="Rhea" id="RHEA:46608"/>
        <dbReference type="Rhea" id="RHEA-COMP:11060"/>
        <dbReference type="Rhea" id="RHEA-COMP:11605"/>
        <dbReference type="ChEBI" id="CHEBI:15378"/>
        <dbReference type="ChEBI" id="CHEBI:30013"/>
        <dbReference type="ChEBI" id="CHEBI:30616"/>
        <dbReference type="ChEBI" id="CHEBI:61977"/>
        <dbReference type="ChEBI" id="CHEBI:456216"/>
        <dbReference type="EC" id="2.7.11.1"/>
    </reaction>
</comment>
<dbReference type="EMBL" id="LBMM01015244">
    <property type="protein sequence ID" value="KMQ84881.1"/>
    <property type="molecule type" value="Genomic_DNA"/>
</dbReference>
<proteinExistence type="inferred from homology"/>
<dbReference type="PROSITE" id="PS01245">
    <property type="entry name" value="RIO1"/>
    <property type="match status" value="1"/>
</dbReference>
<dbReference type="SUPFAM" id="SSF52540">
    <property type="entry name" value="P-loop containing nucleoside triphosphate hydrolases"/>
    <property type="match status" value="1"/>
</dbReference>
<evidence type="ECO:0000313" key="27">
    <source>
        <dbReference type="EMBL" id="KMQ84881.1"/>
    </source>
</evidence>
<feature type="binding site" evidence="24">
    <location>
        <position position="338"/>
    </location>
    <ligand>
        <name>Mg(2+)</name>
        <dbReference type="ChEBI" id="CHEBI:18420"/>
    </ligand>
</feature>
<feature type="compositionally biased region" description="Low complexity" evidence="25">
    <location>
        <begin position="485"/>
        <end position="494"/>
    </location>
</feature>
<feature type="binding site" evidence="24">
    <location>
        <position position="326"/>
    </location>
    <ligand>
        <name>Mg(2+)</name>
        <dbReference type="ChEBI" id="CHEBI:18420"/>
    </ligand>
</feature>
<keyword evidence="13" id="KW-0378">Hydrolase</keyword>
<evidence type="ECO:0000256" key="20">
    <source>
        <dbReference type="ARBA" id="ARBA00063876"/>
    </source>
</evidence>
<dbReference type="InterPro" id="IPR000687">
    <property type="entry name" value="RIO_kinase"/>
</dbReference>
<comment type="catalytic activity">
    <reaction evidence="17 21">
        <text>L-seryl-[protein] + ATP = O-phospho-L-seryl-[protein] + ADP + H(+)</text>
        <dbReference type="Rhea" id="RHEA:17989"/>
        <dbReference type="Rhea" id="RHEA-COMP:9863"/>
        <dbReference type="Rhea" id="RHEA-COMP:11604"/>
        <dbReference type="ChEBI" id="CHEBI:15378"/>
        <dbReference type="ChEBI" id="CHEBI:29999"/>
        <dbReference type="ChEBI" id="CHEBI:30616"/>
        <dbReference type="ChEBI" id="CHEBI:83421"/>
        <dbReference type="ChEBI" id="CHEBI:456216"/>
        <dbReference type="EC" id="2.7.11.1"/>
    </reaction>
</comment>
<evidence type="ECO:0000256" key="15">
    <source>
        <dbReference type="ARBA" id="ARBA00022842"/>
    </source>
</evidence>
<dbReference type="GO" id="GO:0016887">
    <property type="term" value="F:ATP hydrolysis activity"/>
    <property type="evidence" value="ECO:0007669"/>
    <property type="project" value="RHEA"/>
</dbReference>
<feature type="compositionally biased region" description="Acidic residues" evidence="25">
    <location>
        <begin position="495"/>
        <end position="504"/>
    </location>
</feature>
<evidence type="ECO:0000256" key="4">
    <source>
        <dbReference type="ARBA" id="ARBA00012513"/>
    </source>
</evidence>
<dbReference type="InterPro" id="IPR051272">
    <property type="entry name" value="RIO-type_Ser/Thr_kinase"/>
</dbReference>
<comment type="subcellular location">
    <subcellularLocation>
        <location evidence="2">Cytoplasm</location>
    </subcellularLocation>
</comment>
<comment type="catalytic activity">
    <reaction evidence="18">
        <text>ATP + H2O = ADP + phosphate + H(+)</text>
        <dbReference type="Rhea" id="RHEA:13065"/>
        <dbReference type="ChEBI" id="CHEBI:15377"/>
        <dbReference type="ChEBI" id="CHEBI:15378"/>
        <dbReference type="ChEBI" id="CHEBI:30616"/>
        <dbReference type="ChEBI" id="CHEBI:43474"/>
        <dbReference type="ChEBI" id="CHEBI:456216"/>
    </reaction>
</comment>
<evidence type="ECO:0000256" key="3">
    <source>
        <dbReference type="ARBA" id="ARBA00009196"/>
    </source>
</evidence>
<keyword evidence="7" id="KW-0690">Ribosome biogenesis</keyword>
<dbReference type="Pfam" id="PF01163">
    <property type="entry name" value="RIO1"/>
    <property type="match status" value="1"/>
</dbReference>
<dbReference type="InterPro" id="IPR011009">
    <property type="entry name" value="Kinase-like_dom_sf"/>
</dbReference>
<keyword evidence="15" id="KW-0460">Magnesium</keyword>
<dbReference type="SMART" id="SM00090">
    <property type="entry name" value="RIO"/>
    <property type="match status" value="1"/>
</dbReference>
<keyword evidence="9 21" id="KW-0808">Transferase</keyword>
<evidence type="ECO:0000256" key="13">
    <source>
        <dbReference type="ARBA" id="ARBA00022801"/>
    </source>
</evidence>
<evidence type="ECO:0000259" key="26">
    <source>
        <dbReference type="PROSITE" id="PS50162"/>
    </source>
</evidence>
<dbReference type="STRING" id="67767.A0A0J7K3W8"/>
<dbReference type="GO" id="GO:0004674">
    <property type="term" value="F:protein serine/threonine kinase activity"/>
    <property type="evidence" value="ECO:0007669"/>
    <property type="project" value="UniProtKB-KW"/>
</dbReference>
<dbReference type="GO" id="GO:0006281">
    <property type="term" value="P:DNA repair"/>
    <property type="evidence" value="ECO:0007669"/>
    <property type="project" value="InterPro"/>
</dbReference>
<dbReference type="GO" id="GO:0106310">
    <property type="term" value="F:protein serine kinase activity"/>
    <property type="evidence" value="ECO:0007669"/>
    <property type="project" value="RHEA"/>
</dbReference>
<dbReference type="Gene3D" id="3.40.50.300">
    <property type="entry name" value="P-loop containing nucleotide triphosphate hydrolases"/>
    <property type="match status" value="1"/>
</dbReference>
<dbReference type="InterPro" id="IPR018935">
    <property type="entry name" value="RIO_kinase_CS"/>
</dbReference>
<dbReference type="AlphaFoldDB" id="A0A0J7K3W8"/>
<dbReference type="GO" id="GO:0140664">
    <property type="term" value="F:ATP-dependent DNA damage sensor activity"/>
    <property type="evidence" value="ECO:0007669"/>
    <property type="project" value="InterPro"/>
</dbReference>
<comment type="subunit">
    <text evidence="20">Associates with the precursor of the 40S ribosome subunit. Interacts (via its N-terminus) with PRMT5 (via its N-terminus). Interacts with WDR77. Found in a PRMT5 complex composed of PRMT5, WDR77 and RIOK1. Interacts (via its C-terminus) with NCL; this interaction targets NCL for PRTM5 methylation.</text>
</comment>
<dbReference type="GO" id="GO:0005737">
    <property type="term" value="C:cytoplasm"/>
    <property type="evidence" value="ECO:0007669"/>
    <property type="project" value="UniProtKB-SubCell"/>
</dbReference>
<dbReference type="Gene3D" id="1.10.510.10">
    <property type="entry name" value="Transferase(Phosphotransferase) domain 1"/>
    <property type="match status" value="1"/>
</dbReference>
<evidence type="ECO:0000256" key="1">
    <source>
        <dbReference type="ARBA" id="ARBA00001946"/>
    </source>
</evidence>
<evidence type="ECO:0000256" key="18">
    <source>
        <dbReference type="ARBA" id="ARBA00049360"/>
    </source>
</evidence>
<dbReference type="FunFam" id="3.30.200.20:FF:000148">
    <property type="entry name" value="Serine/threonine-protein kinase RIO1"/>
    <property type="match status" value="1"/>
</dbReference>
<dbReference type="Proteomes" id="UP000036403">
    <property type="component" value="Unassembled WGS sequence"/>
</dbReference>
<feature type="active site" description="4-aspartylphosphate intermediate" evidence="22">
    <location>
        <position position="338"/>
    </location>
</feature>
<reference evidence="27 28" key="1">
    <citation type="submission" date="2015-04" db="EMBL/GenBank/DDBJ databases">
        <title>Lasius niger genome sequencing.</title>
        <authorList>
            <person name="Konorov E.A."/>
            <person name="Nikitin M.A."/>
            <person name="Kirill M.V."/>
            <person name="Chang P."/>
        </authorList>
    </citation>
    <scope>NUCLEOTIDE SEQUENCE [LARGE SCALE GENOMIC DNA]</scope>
    <source>
        <tissue evidence="27">Whole</tissue>
    </source>
</reference>
<keyword evidence="10" id="KW-0479">Metal-binding</keyword>
<dbReference type="Pfam" id="PF08423">
    <property type="entry name" value="Rad51"/>
    <property type="match status" value="1"/>
</dbReference>
<evidence type="ECO:0000256" key="7">
    <source>
        <dbReference type="ARBA" id="ARBA00022517"/>
    </source>
</evidence>
<evidence type="ECO:0000256" key="11">
    <source>
        <dbReference type="ARBA" id="ARBA00022741"/>
    </source>
</evidence>
<keyword evidence="6" id="KW-0963">Cytoplasm</keyword>
<dbReference type="InterPro" id="IPR027417">
    <property type="entry name" value="P-loop_NTPase"/>
</dbReference>
<dbReference type="FunFam" id="1.10.510.10:FF:000232">
    <property type="entry name" value="Serine/threonine-protein kinase RIO1"/>
    <property type="match status" value="1"/>
</dbReference>
<evidence type="ECO:0000313" key="28">
    <source>
        <dbReference type="Proteomes" id="UP000036403"/>
    </source>
</evidence>
<name>A0A0J7K3W8_LASNI</name>
<dbReference type="InterPro" id="IPR018934">
    <property type="entry name" value="RIO_dom"/>
</dbReference>
<comment type="similarity">
    <text evidence="3 21">Belongs to the protein kinase superfamily. RIO-type Ser/Thr kinase family.</text>
</comment>
<evidence type="ECO:0000256" key="12">
    <source>
        <dbReference type="ARBA" id="ARBA00022777"/>
    </source>
</evidence>
<evidence type="ECO:0000256" key="22">
    <source>
        <dbReference type="PIRSR" id="PIRSR038147-1"/>
    </source>
</evidence>
<evidence type="ECO:0000256" key="23">
    <source>
        <dbReference type="PIRSR" id="PIRSR038147-2"/>
    </source>
</evidence>
<evidence type="ECO:0000256" key="2">
    <source>
        <dbReference type="ARBA" id="ARBA00004496"/>
    </source>
</evidence>
<keyword evidence="8 21" id="KW-0723">Serine/threonine-protein kinase</keyword>
<evidence type="ECO:0000256" key="21">
    <source>
        <dbReference type="PIRNR" id="PIRNR038147"/>
    </source>
</evidence>
<keyword evidence="28" id="KW-1185">Reference proteome</keyword>
<evidence type="ECO:0000256" key="17">
    <source>
        <dbReference type="ARBA" id="ARBA00048679"/>
    </source>
</evidence>
<dbReference type="PaxDb" id="67767-A0A0J7K3W8"/>
<dbReference type="GO" id="GO:0042254">
    <property type="term" value="P:ribosome biogenesis"/>
    <property type="evidence" value="ECO:0007669"/>
    <property type="project" value="UniProtKB-KW"/>
</dbReference>
<evidence type="ECO:0000256" key="25">
    <source>
        <dbReference type="SAM" id="MobiDB-lite"/>
    </source>
</evidence>
<dbReference type="PROSITE" id="PS50162">
    <property type="entry name" value="RECA_2"/>
    <property type="match status" value="1"/>
</dbReference>
<evidence type="ECO:0000256" key="10">
    <source>
        <dbReference type="ARBA" id="ARBA00022723"/>
    </source>
</evidence>
<dbReference type="GO" id="GO:0003677">
    <property type="term" value="F:DNA binding"/>
    <property type="evidence" value="ECO:0007669"/>
    <property type="project" value="InterPro"/>
</dbReference>
<evidence type="ECO:0000256" key="14">
    <source>
        <dbReference type="ARBA" id="ARBA00022840"/>
    </source>
</evidence>
<organism evidence="27 28">
    <name type="scientific">Lasius niger</name>
    <name type="common">Black garden ant</name>
    <dbReference type="NCBI Taxonomy" id="67767"/>
    <lineage>
        <taxon>Eukaryota</taxon>
        <taxon>Metazoa</taxon>
        <taxon>Ecdysozoa</taxon>
        <taxon>Arthropoda</taxon>
        <taxon>Hexapoda</taxon>
        <taxon>Insecta</taxon>
        <taxon>Pterygota</taxon>
        <taxon>Neoptera</taxon>
        <taxon>Endopterygota</taxon>
        <taxon>Hymenoptera</taxon>
        <taxon>Apocrita</taxon>
        <taxon>Aculeata</taxon>
        <taxon>Formicoidea</taxon>
        <taxon>Formicidae</taxon>
        <taxon>Formicinae</taxon>
        <taxon>Lasius</taxon>
        <taxon>Lasius</taxon>
    </lineage>
</organism>
<comment type="function">
    <text evidence="19">Involved in the final steps of cytoplasmic maturation of the 40S ribosomal subunit. Involved in processing of 18S-E pre-rRNA to the mature 18S rRNA. Required for the recycling of NOB1 and PNO1 from the late 40S precursor. The association with the very late 40S subunit intermediate may involve a translation-like checkpoint point cycle preceeding the binding to the 60S ribosomal subunit. Despite the protein kinase domain is proposed to act predominantly as an ATPase. The catalytic activity regulates its dynamic association with the 40S subunit. In addition to its role in ribosomal biogenesis acts as an adapter protein by recruiting NCL/nucleolin the to PRMT5 complex for its symmetrical methylation.</text>
</comment>
<comment type="caution">
    <text evidence="27">The sequence shown here is derived from an EMBL/GenBank/DDBJ whole genome shotgun (WGS) entry which is preliminary data.</text>
</comment>
<dbReference type="InterPro" id="IPR013632">
    <property type="entry name" value="Rad51_C"/>
</dbReference>
<protein>
    <recommendedName>
        <fullName evidence="5 21">Serine/threonine-protein kinase RIO1</fullName>
        <ecNumber evidence="4 21">2.7.11.1</ecNumber>
    </recommendedName>
</protein>
<feature type="region of interest" description="Disordered" evidence="25">
    <location>
        <begin position="465"/>
        <end position="546"/>
    </location>
</feature>
<dbReference type="PANTHER" id="PTHR45723">
    <property type="entry name" value="SERINE/THREONINE-PROTEIN KINASE RIO1"/>
    <property type="match status" value="1"/>
</dbReference>
<feature type="active site" description="Proton acceptor" evidence="22">
    <location>
        <position position="321"/>
    </location>
</feature>
<evidence type="ECO:0000256" key="16">
    <source>
        <dbReference type="ARBA" id="ARBA00047899"/>
    </source>
</evidence>
<dbReference type="InterPro" id="IPR020588">
    <property type="entry name" value="RecA_ATP-bd"/>
</dbReference>